<dbReference type="EMBL" id="JAMZMK010011980">
    <property type="protein sequence ID" value="KAI7725299.1"/>
    <property type="molecule type" value="Genomic_DNA"/>
</dbReference>
<keyword evidence="2" id="KW-1185">Reference proteome</keyword>
<dbReference type="Proteomes" id="UP001206925">
    <property type="component" value="Unassembled WGS sequence"/>
</dbReference>
<proteinExistence type="predicted"/>
<reference evidence="1" key="1">
    <citation type="submission" date="2022-06" db="EMBL/GenBank/DDBJ databases">
        <title>Uncovering the hologenomic basis of an extraordinary plant invasion.</title>
        <authorList>
            <person name="Bieker V.C."/>
            <person name="Martin M.D."/>
            <person name="Gilbert T."/>
            <person name="Hodgins K."/>
            <person name="Battlay P."/>
            <person name="Petersen B."/>
            <person name="Wilson J."/>
        </authorList>
    </citation>
    <scope>NUCLEOTIDE SEQUENCE</scope>
    <source>
        <strain evidence="1">AA19_3_7</strain>
        <tissue evidence="1">Leaf</tissue>
    </source>
</reference>
<feature type="non-terminal residue" evidence="1">
    <location>
        <position position="18"/>
    </location>
</feature>
<sequence>MLMIRLHMRQMGEVAGIL</sequence>
<organism evidence="1 2">
    <name type="scientific">Ambrosia artemisiifolia</name>
    <name type="common">Common ragweed</name>
    <dbReference type="NCBI Taxonomy" id="4212"/>
    <lineage>
        <taxon>Eukaryota</taxon>
        <taxon>Viridiplantae</taxon>
        <taxon>Streptophyta</taxon>
        <taxon>Embryophyta</taxon>
        <taxon>Tracheophyta</taxon>
        <taxon>Spermatophyta</taxon>
        <taxon>Magnoliopsida</taxon>
        <taxon>eudicotyledons</taxon>
        <taxon>Gunneridae</taxon>
        <taxon>Pentapetalae</taxon>
        <taxon>asterids</taxon>
        <taxon>campanulids</taxon>
        <taxon>Asterales</taxon>
        <taxon>Asteraceae</taxon>
        <taxon>Asteroideae</taxon>
        <taxon>Heliantheae alliance</taxon>
        <taxon>Heliantheae</taxon>
        <taxon>Ambrosia</taxon>
    </lineage>
</organism>
<protein>
    <submittedName>
        <fullName evidence="1">Uncharacterized protein</fullName>
    </submittedName>
</protein>
<accession>A0AAD5BN85</accession>
<comment type="caution">
    <text evidence="1">The sequence shown here is derived from an EMBL/GenBank/DDBJ whole genome shotgun (WGS) entry which is preliminary data.</text>
</comment>
<evidence type="ECO:0000313" key="2">
    <source>
        <dbReference type="Proteomes" id="UP001206925"/>
    </source>
</evidence>
<gene>
    <name evidence="1" type="ORF">M8C21_025515</name>
</gene>
<dbReference type="AlphaFoldDB" id="A0AAD5BN85"/>
<evidence type="ECO:0000313" key="1">
    <source>
        <dbReference type="EMBL" id="KAI7725299.1"/>
    </source>
</evidence>
<name>A0AAD5BN85_AMBAR</name>